<accession>A0A1M7JSU8</accession>
<dbReference type="EMBL" id="FRBR01000022">
    <property type="protein sequence ID" value="SHM56149.1"/>
    <property type="molecule type" value="Genomic_DNA"/>
</dbReference>
<evidence type="ECO:0000256" key="2">
    <source>
        <dbReference type="ARBA" id="ARBA00023136"/>
    </source>
</evidence>
<evidence type="ECO:0000256" key="3">
    <source>
        <dbReference type="SAM" id="SignalP"/>
    </source>
</evidence>
<dbReference type="OrthoDB" id="9803054at2"/>
<keyword evidence="2" id="KW-0472">Membrane</keyword>
<dbReference type="InterPro" id="IPR000184">
    <property type="entry name" value="Bac_surfAg_D15"/>
</dbReference>
<dbReference type="Gene3D" id="2.40.160.50">
    <property type="entry name" value="membrane protein fhac: a member of the omp85/tpsb transporter family"/>
    <property type="match status" value="1"/>
</dbReference>
<feature type="signal peptide" evidence="3">
    <location>
        <begin position="1"/>
        <end position="34"/>
    </location>
</feature>
<name>A0A1M7JSU8_9RHOB</name>
<comment type="subcellular location">
    <subcellularLocation>
        <location evidence="1">Membrane</location>
    </subcellularLocation>
</comment>
<dbReference type="STRING" id="337701.SAMN05444398_12215"/>
<reference evidence="5 6" key="1">
    <citation type="submission" date="2016-11" db="EMBL/GenBank/DDBJ databases">
        <authorList>
            <person name="Jaros S."/>
            <person name="Januszkiewicz K."/>
            <person name="Wedrychowicz H."/>
        </authorList>
    </citation>
    <scope>NUCLEOTIDE SEQUENCE [LARGE SCALE GENOMIC DNA]</scope>
    <source>
        <strain evidence="5 6">DSM 29589</strain>
    </source>
</reference>
<evidence type="ECO:0000313" key="6">
    <source>
        <dbReference type="Proteomes" id="UP000183974"/>
    </source>
</evidence>
<keyword evidence="6" id="KW-1185">Reference proteome</keyword>
<gene>
    <name evidence="5" type="ORF">SAMN05444398_12215</name>
</gene>
<dbReference type="AlphaFoldDB" id="A0A1M7JSU8"/>
<proteinExistence type="predicted"/>
<protein>
    <submittedName>
        <fullName evidence="5">Outer membrane protein insertion porin family</fullName>
    </submittedName>
</protein>
<dbReference type="GO" id="GO:0019867">
    <property type="term" value="C:outer membrane"/>
    <property type="evidence" value="ECO:0007669"/>
    <property type="project" value="InterPro"/>
</dbReference>
<evidence type="ECO:0000313" key="5">
    <source>
        <dbReference type="EMBL" id="SHM56149.1"/>
    </source>
</evidence>
<feature type="chain" id="PRO_5012003034" evidence="3">
    <location>
        <begin position="35"/>
        <end position="442"/>
    </location>
</feature>
<sequence length="442" mass="48884">MLPLYPVSFQTVLETTFRFAVMSALALSAPGASAQPSQTFDTVEVRGAEFIPEQDIRMTCGAVPDVPYFNFELRAIEDCLMSTGAFESVELIPEGDMLVIEVQELNTRPGRIEVSLNYASQDGLIGGLFFERYNLLPDTYGAARLQYNADVKRALGRLYRVDVIGDSIDLGLRAGWEDVSLDNDSFSQETYQAEAYLSWRSGDRMRLEAGLGYRDYRLFDVVPTASALLQAEQTSGVQAPYVRVGLDHSSLENGDTGWGSWEYSVGLEHYFWNLGTNDRLSDFRLETRSYIPLASNLRMLIALDARTVSSLDRNSTRIMDRFAPGADEFRGFAPRGIGPRDGGVALGGQKYFVSTIEVQRNLKDLFDAPLVGGIFWQTGGAWELDNTLGGAIDDSFHRRSSVGLSLSFEVGKSPVSLFVAFPVEKEAGDKEQVFGLSLSTQF</sequence>
<dbReference type="Proteomes" id="UP000183974">
    <property type="component" value="Unassembled WGS sequence"/>
</dbReference>
<dbReference type="Pfam" id="PF01103">
    <property type="entry name" value="Omp85"/>
    <property type="match status" value="1"/>
</dbReference>
<dbReference type="RefSeq" id="WP_084729385.1">
    <property type="nucleotide sequence ID" value="NZ_BMLR01000021.1"/>
</dbReference>
<evidence type="ECO:0000259" key="4">
    <source>
        <dbReference type="Pfam" id="PF01103"/>
    </source>
</evidence>
<keyword evidence="3" id="KW-0732">Signal</keyword>
<feature type="domain" description="Bacterial surface antigen (D15)" evidence="4">
    <location>
        <begin position="146"/>
        <end position="442"/>
    </location>
</feature>
<organism evidence="5 6">
    <name type="scientific">Roseovarius pacificus</name>
    <dbReference type="NCBI Taxonomy" id="337701"/>
    <lineage>
        <taxon>Bacteria</taxon>
        <taxon>Pseudomonadati</taxon>
        <taxon>Pseudomonadota</taxon>
        <taxon>Alphaproteobacteria</taxon>
        <taxon>Rhodobacterales</taxon>
        <taxon>Roseobacteraceae</taxon>
        <taxon>Roseovarius</taxon>
    </lineage>
</organism>
<evidence type="ECO:0000256" key="1">
    <source>
        <dbReference type="ARBA" id="ARBA00004370"/>
    </source>
</evidence>